<dbReference type="GO" id="GO:0005886">
    <property type="term" value="C:plasma membrane"/>
    <property type="evidence" value="ECO:0007669"/>
    <property type="project" value="UniProtKB-SubCell"/>
</dbReference>
<comment type="similarity">
    <text evidence="7">Belongs to the binding-protein-dependent transport system permease family.</text>
</comment>
<dbReference type="Pfam" id="PF00528">
    <property type="entry name" value="BPD_transp_1"/>
    <property type="match status" value="1"/>
</dbReference>
<proteinExistence type="inferred from homology"/>
<evidence type="ECO:0000256" key="7">
    <source>
        <dbReference type="RuleBase" id="RU363032"/>
    </source>
</evidence>
<dbReference type="PANTHER" id="PTHR43005:SF2">
    <property type="entry name" value="INTEGRAL MEMBRANE SUGAR TRANSPORT PROTEIN"/>
    <property type="match status" value="1"/>
</dbReference>
<reference evidence="9" key="1">
    <citation type="submission" date="2020-08" db="EMBL/GenBank/DDBJ databases">
        <title>Genome public.</title>
        <authorList>
            <person name="Liu C."/>
            <person name="Sun Q."/>
        </authorList>
    </citation>
    <scope>NUCLEOTIDE SEQUENCE</scope>
    <source>
        <strain evidence="9">NSJ-55</strain>
    </source>
</reference>
<dbReference type="AlphaFoldDB" id="A0A923LJU2"/>
<evidence type="ECO:0000313" key="9">
    <source>
        <dbReference type="EMBL" id="MBC5689633.1"/>
    </source>
</evidence>
<name>A0A923LJU2_9FIRM</name>
<keyword evidence="5 7" id="KW-1133">Transmembrane helix</keyword>
<keyword evidence="6 7" id="KW-0472">Membrane</keyword>
<feature type="domain" description="ABC transmembrane type-1" evidence="8">
    <location>
        <begin position="79"/>
        <end position="291"/>
    </location>
</feature>
<dbReference type="PROSITE" id="PS50928">
    <property type="entry name" value="ABC_TM1"/>
    <property type="match status" value="1"/>
</dbReference>
<evidence type="ECO:0000259" key="8">
    <source>
        <dbReference type="PROSITE" id="PS50928"/>
    </source>
</evidence>
<organism evidence="9 10">
    <name type="scientific">Mediterraneibacter hominis</name>
    <dbReference type="NCBI Taxonomy" id="2763054"/>
    <lineage>
        <taxon>Bacteria</taxon>
        <taxon>Bacillati</taxon>
        <taxon>Bacillota</taxon>
        <taxon>Clostridia</taxon>
        <taxon>Lachnospirales</taxon>
        <taxon>Lachnospiraceae</taxon>
        <taxon>Mediterraneibacter</taxon>
    </lineage>
</organism>
<feature type="transmembrane region" description="Helical" evidence="7">
    <location>
        <begin position="79"/>
        <end position="104"/>
    </location>
</feature>
<evidence type="ECO:0000256" key="6">
    <source>
        <dbReference type="ARBA" id="ARBA00023136"/>
    </source>
</evidence>
<evidence type="ECO:0000256" key="2">
    <source>
        <dbReference type="ARBA" id="ARBA00022448"/>
    </source>
</evidence>
<dbReference type="InterPro" id="IPR000515">
    <property type="entry name" value="MetI-like"/>
</dbReference>
<dbReference type="Gene3D" id="1.10.3720.10">
    <property type="entry name" value="MetI-like"/>
    <property type="match status" value="1"/>
</dbReference>
<gene>
    <name evidence="9" type="ORF">H8S37_11955</name>
</gene>
<feature type="transmembrane region" description="Helical" evidence="7">
    <location>
        <begin position="20"/>
        <end position="39"/>
    </location>
</feature>
<dbReference type="Proteomes" id="UP000652477">
    <property type="component" value="Unassembled WGS sequence"/>
</dbReference>
<keyword evidence="3" id="KW-1003">Cell membrane</keyword>
<evidence type="ECO:0000313" key="10">
    <source>
        <dbReference type="Proteomes" id="UP000652477"/>
    </source>
</evidence>
<keyword evidence="4 7" id="KW-0812">Transmembrane</keyword>
<protein>
    <submittedName>
        <fullName evidence="9">Sugar ABC transporter permease</fullName>
    </submittedName>
</protein>
<keyword evidence="2 7" id="KW-0813">Transport</keyword>
<dbReference type="CDD" id="cd06261">
    <property type="entry name" value="TM_PBP2"/>
    <property type="match status" value="1"/>
</dbReference>
<feature type="transmembrane region" description="Helical" evidence="7">
    <location>
        <begin position="116"/>
        <end position="136"/>
    </location>
</feature>
<dbReference type="GO" id="GO:0055085">
    <property type="term" value="P:transmembrane transport"/>
    <property type="evidence" value="ECO:0007669"/>
    <property type="project" value="InterPro"/>
</dbReference>
<evidence type="ECO:0000256" key="1">
    <source>
        <dbReference type="ARBA" id="ARBA00004651"/>
    </source>
</evidence>
<dbReference type="EMBL" id="JACOPF010000002">
    <property type="protein sequence ID" value="MBC5689633.1"/>
    <property type="molecule type" value="Genomic_DNA"/>
</dbReference>
<dbReference type="SUPFAM" id="SSF161098">
    <property type="entry name" value="MetI-like"/>
    <property type="match status" value="1"/>
</dbReference>
<accession>A0A923LJU2</accession>
<feature type="transmembrane region" description="Helical" evidence="7">
    <location>
        <begin position="270"/>
        <end position="292"/>
    </location>
</feature>
<dbReference type="RefSeq" id="WP_186876293.1">
    <property type="nucleotide sequence ID" value="NZ_JACOPF010000002.1"/>
</dbReference>
<evidence type="ECO:0000256" key="5">
    <source>
        <dbReference type="ARBA" id="ARBA00022989"/>
    </source>
</evidence>
<comment type="subcellular location">
    <subcellularLocation>
        <location evidence="1 7">Cell membrane</location>
        <topology evidence="1 7">Multi-pass membrane protein</topology>
    </subcellularLocation>
</comment>
<sequence length="304" mass="34132">MTGKKKKYNTLQKTETRDAWIMMAPAIIMLLIIAVYPVLRTIWLSLHEMVLTDPGSGYPFIGLENYINILKDERALNSILFTLKFTVTTVFFELIIGFAAALVMNKAFRGKGLVRAAILIPWAIPTSVSALMWKFIYNDQYGLFNDILYKLGIIDSYQAWLSTADGSFMALVITDVWKTAPYMALLILAGLQMIPEDLYEAAKIDGANVFQRFRYVTLPNVKGTVLVALLFRTLDAFRVYDLVSVMTGGANQTESVSLYAYNNLMKFLDFGYGSAMAVLVFVIVFIISLIYMRAMGDQLTGSLD</sequence>
<evidence type="ECO:0000256" key="4">
    <source>
        <dbReference type="ARBA" id="ARBA00022692"/>
    </source>
</evidence>
<dbReference type="PANTHER" id="PTHR43005">
    <property type="entry name" value="BLR7065 PROTEIN"/>
    <property type="match status" value="1"/>
</dbReference>
<dbReference type="InterPro" id="IPR035906">
    <property type="entry name" value="MetI-like_sf"/>
</dbReference>
<comment type="caution">
    <text evidence="9">The sequence shown here is derived from an EMBL/GenBank/DDBJ whole genome shotgun (WGS) entry which is preliminary data.</text>
</comment>
<evidence type="ECO:0000256" key="3">
    <source>
        <dbReference type="ARBA" id="ARBA00022475"/>
    </source>
</evidence>
<keyword evidence="10" id="KW-1185">Reference proteome</keyword>